<dbReference type="Gene3D" id="2.60.40.10">
    <property type="entry name" value="Immunoglobulins"/>
    <property type="match status" value="1"/>
</dbReference>
<dbReference type="InterPro" id="IPR007110">
    <property type="entry name" value="Ig-like_dom"/>
</dbReference>
<dbReference type="InterPro" id="IPR013783">
    <property type="entry name" value="Ig-like_fold"/>
</dbReference>
<dbReference type="SMART" id="SM00409">
    <property type="entry name" value="IG"/>
    <property type="match status" value="1"/>
</dbReference>
<dbReference type="InterPro" id="IPR013106">
    <property type="entry name" value="Ig_V-set"/>
</dbReference>
<evidence type="ECO:0000256" key="1">
    <source>
        <dbReference type="SAM" id="Phobius"/>
    </source>
</evidence>
<sequence>SLQTFIAASLLTLCDGVVETVVGIAGRTVSLPCRYDSSTLGILAVCWGMGAGPSLFGCENTVISTNGEEVVYRRTLRHRLAGQTRRGEVSLNIYSVQEEDSGFYHCRVELPGLFNDLAYTFHLIIRQAPVIPSDASVVFPNSPAQTLLVTNTPGSTFTPEKNKQSTLLITAPEYLLAITETTGSTLKPEKGRAHVEETDVCSDGTTGPVISFVKTKQIMGSPSLESFIGHTVRVGAVVFIPALIISLLLSLRRSRKSRITGQRSCYHRAGRRIPNVDIPLSALDEEAWIYGPTNI</sequence>
<keyword evidence="1" id="KW-0812">Transmembrane</keyword>
<keyword evidence="1" id="KW-1133">Transmembrane helix</keyword>
<keyword evidence="5" id="KW-1185">Reference proteome</keyword>
<dbReference type="Proteomes" id="UP001557470">
    <property type="component" value="Unassembled WGS sequence"/>
</dbReference>
<dbReference type="EMBL" id="JAGEUA010000003">
    <property type="protein sequence ID" value="KAL0994692.1"/>
    <property type="molecule type" value="Genomic_DNA"/>
</dbReference>
<evidence type="ECO:0000256" key="2">
    <source>
        <dbReference type="SAM" id="SignalP"/>
    </source>
</evidence>
<proteinExistence type="predicted"/>
<evidence type="ECO:0000259" key="3">
    <source>
        <dbReference type="PROSITE" id="PS50835"/>
    </source>
</evidence>
<dbReference type="Pfam" id="PF07686">
    <property type="entry name" value="V-set"/>
    <property type="match status" value="1"/>
</dbReference>
<reference evidence="4 5" key="1">
    <citation type="submission" date="2024-06" db="EMBL/GenBank/DDBJ databases">
        <authorList>
            <person name="Pan Q."/>
            <person name="Wen M."/>
            <person name="Jouanno E."/>
            <person name="Zahm M."/>
            <person name="Klopp C."/>
            <person name="Cabau C."/>
            <person name="Louis A."/>
            <person name="Berthelot C."/>
            <person name="Parey E."/>
            <person name="Roest Crollius H."/>
            <person name="Montfort J."/>
            <person name="Robinson-Rechavi M."/>
            <person name="Bouchez O."/>
            <person name="Lampietro C."/>
            <person name="Lopez Roques C."/>
            <person name="Donnadieu C."/>
            <person name="Postlethwait J."/>
            <person name="Bobe J."/>
            <person name="Verreycken H."/>
            <person name="Guiguen Y."/>
        </authorList>
    </citation>
    <scope>NUCLEOTIDE SEQUENCE [LARGE SCALE GENOMIC DNA]</scope>
    <source>
        <strain evidence="4">Up_M1</strain>
        <tissue evidence="4">Testis</tissue>
    </source>
</reference>
<dbReference type="SUPFAM" id="SSF48726">
    <property type="entry name" value="Immunoglobulin"/>
    <property type="match status" value="1"/>
</dbReference>
<accession>A0ABD0XVJ8</accession>
<dbReference type="AlphaFoldDB" id="A0ABD0XVJ8"/>
<comment type="caution">
    <text evidence="4">The sequence shown here is derived from an EMBL/GenBank/DDBJ whole genome shotgun (WGS) entry which is preliminary data.</text>
</comment>
<dbReference type="InterPro" id="IPR003599">
    <property type="entry name" value="Ig_sub"/>
</dbReference>
<feature type="signal peptide" evidence="2">
    <location>
        <begin position="1"/>
        <end position="16"/>
    </location>
</feature>
<dbReference type="PANTHER" id="PTHR46608:SF3">
    <property type="entry name" value="T-CELL IMMUNOGLOBULIN AND MUCIN DOMAIN-CONTAINING PROTEIN 4"/>
    <property type="match status" value="1"/>
</dbReference>
<dbReference type="InterPro" id="IPR036179">
    <property type="entry name" value="Ig-like_dom_sf"/>
</dbReference>
<keyword evidence="2" id="KW-0732">Signal</keyword>
<organism evidence="4 5">
    <name type="scientific">Umbra pygmaea</name>
    <name type="common">Eastern mudminnow</name>
    <dbReference type="NCBI Taxonomy" id="75934"/>
    <lineage>
        <taxon>Eukaryota</taxon>
        <taxon>Metazoa</taxon>
        <taxon>Chordata</taxon>
        <taxon>Craniata</taxon>
        <taxon>Vertebrata</taxon>
        <taxon>Euteleostomi</taxon>
        <taxon>Actinopterygii</taxon>
        <taxon>Neopterygii</taxon>
        <taxon>Teleostei</taxon>
        <taxon>Protacanthopterygii</taxon>
        <taxon>Esociformes</taxon>
        <taxon>Umbridae</taxon>
        <taxon>Umbra</taxon>
    </lineage>
</organism>
<keyword evidence="1" id="KW-0472">Membrane</keyword>
<name>A0ABD0XVJ8_UMBPY</name>
<evidence type="ECO:0000313" key="4">
    <source>
        <dbReference type="EMBL" id="KAL0994692.1"/>
    </source>
</evidence>
<feature type="chain" id="PRO_5044758853" description="Ig-like domain-containing protein" evidence="2">
    <location>
        <begin position="17"/>
        <end position="295"/>
    </location>
</feature>
<feature type="transmembrane region" description="Helical" evidence="1">
    <location>
        <begin position="227"/>
        <end position="249"/>
    </location>
</feature>
<feature type="non-terminal residue" evidence="4">
    <location>
        <position position="1"/>
    </location>
</feature>
<evidence type="ECO:0000313" key="5">
    <source>
        <dbReference type="Proteomes" id="UP001557470"/>
    </source>
</evidence>
<gene>
    <name evidence="4" type="ORF">UPYG_G00125870</name>
</gene>
<dbReference type="PROSITE" id="PS50835">
    <property type="entry name" value="IG_LIKE"/>
    <property type="match status" value="1"/>
</dbReference>
<dbReference type="PANTHER" id="PTHR46608">
    <property type="entry name" value="T-CELL IMMUNOGLOBULIN AND MUCIN DOMAIN-CONTAINING PROTEIN 4"/>
    <property type="match status" value="1"/>
</dbReference>
<feature type="domain" description="Ig-like" evidence="3">
    <location>
        <begin position="26"/>
        <end position="109"/>
    </location>
</feature>
<protein>
    <recommendedName>
        <fullName evidence="3">Ig-like domain-containing protein</fullName>
    </recommendedName>
</protein>